<evidence type="ECO:0000256" key="1">
    <source>
        <dbReference type="SAM" id="SignalP"/>
    </source>
</evidence>
<evidence type="ECO:0000313" key="2">
    <source>
        <dbReference type="EMBL" id="RYO89784.1"/>
    </source>
</evidence>
<gene>
    <name evidence="2" type="ORF">DL762_003061</name>
</gene>
<feature type="chain" id="PRO_5046878379" description="Fungal N-terminal domain-containing protein" evidence="1">
    <location>
        <begin position="24"/>
        <end position="149"/>
    </location>
</feature>
<name>A0ABY0HBR8_9PEZI</name>
<keyword evidence="3" id="KW-1185">Reference proteome</keyword>
<dbReference type="EMBL" id="QJNS01000067">
    <property type="protein sequence ID" value="RYO89784.1"/>
    <property type="molecule type" value="Genomic_DNA"/>
</dbReference>
<evidence type="ECO:0000313" key="3">
    <source>
        <dbReference type="Proteomes" id="UP000294003"/>
    </source>
</evidence>
<dbReference type="Proteomes" id="UP000294003">
    <property type="component" value="Unassembled WGS sequence"/>
</dbReference>
<protein>
    <recommendedName>
        <fullName evidence="4">Fungal N-terminal domain-containing protein</fullName>
    </recommendedName>
</protein>
<keyword evidence="1" id="KW-0732">Signal</keyword>
<sequence length="149" mass="16238">MEPISGVASIIAIFSLAIQLGECAIRTKRFLDAVSGSSAEFLRLKQLLDQSYVIADSVRGVLERGRYAHSGERQVSDCVHASLAACLSIASRIEGILTKAMKTRDGTSAISRVRAQIRLAIRRGEIEDLESQFRGAVTMLNFTMSLHLA</sequence>
<evidence type="ECO:0008006" key="4">
    <source>
        <dbReference type="Google" id="ProtNLM"/>
    </source>
</evidence>
<comment type="caution">
    <text evidence="2">The sequence shown here is derived from an EMBL/GenBank/DDBJ whole genome shotgun (WGS) entry which is preliminary data.</text>
</comment>
<feature type="signal peptide" evidence="1">
    <location>
        <begin position="1"/>
        <end position="23"/>
    </location>
</feature>
<reference evidence="2 3" key="1">
    <citation type="submission" date="2018-06" db="EMBL/GenBank/DDBJ databases">
        <title>Complete Genomes of Monosporascus.</title>
        <authorList>
            <person name="Robinson A.J."/>
            <person name="Natvig D.O."/>
        </authorList>
    </citation>
    <scope>NUCLEOTIDE SEQUENCE [LARGE SCALE GENOMIC DNA]</scope>
    <source>
        <strain evidence="2 3">CBS 609.92</strain>
    </source>
</reference>
<organism evidence="2 3">
    <name type="scientific">Monosporascus cannonballus</name>
    <dbReference type="NCBI Taxonomy" id="155416"/>
    <lineage>
        <taxon>Eukaryota</taxon>
        <taxon>Fungi</taxon>
        <taxon>Dikarya</taxon>
        <taxon>Ascomycota</taxon>
        <taxon>Pezizomycotina</taxon>
        <taxon>Sordariomycetes</taxon>
        <taxon>Xylariomycetidae</taxon>
        <taxon>Xylariales</taxon>
        <taxon>Xylariales incertae sedis</taxon>
        <taxon>Monosporascus</taxon>
    </lineage>
</organism>
<accession>A0ABY0HBR8</accession>
<proteinExistence type="predicted"/>